<comment type="caution">
    <text evidence="1">The sequence shown here is derived from an EMBL/GenBank/DDBJ whole genome shotgun (WGS) entry which is preliminary data.</text>
</comment>
<keyword evidence="2" id="KW-1185">Reference proteome</keyword>
<dbReference type="RefSeq" id="WP_200343727.1">
    <property type="nucleotide sequence ID" value="NZ_NRSJ01000001.1"/>
</dbReference>
<proteinExistence type="predicted"/>
<sequence length="105" mass="11660">MIWWPTPASAAASAPLAIRGSKLQPLKPEERAEQRLEHPQTLWDLLCGLISVDRDGGMVAARNSLGTHDKRDSAALRGLLKVWANECDDEALRREALLIDYELSL</sequence>
<gene>
    <name evidence="1" type="ORF">CKO40_00540</name>
</gene>
<reference evidence="1" key="1">
    <citation type="submission" date="2017-08" db="EMBL/GenBank/DDBJ databases">
        <authorList>
            <person name="Imhoff J.F."/>
            <person name="Rahn T."/>
            <person name="Kuenzel S."/>
            <person name="Neulinger S.C."/>
        </authorList>
    </citation>
    <scope>NUCLEOTIDE SEQUENCE</scope>
    <source>
        <strain evidence="1">DSM 11080</strain>
    </source>
</reference>
<evidence type="ECO:0000313" key="1">
    <source>
        <dbReference type="EMBL" id="MBK1703078.1"/>
    </source>
</evidence>
<dbReference type="EMBL" id="NRSJ01000001">
    <property type="protein sequence ID" value="MBK1703078.1"/>
    <property type="molecule type" value="Genomic_DNA"/>
</dbReference>
<dbReference type="Proteomes" id="UP001296776">
    <property type="component" value="Unassembled WGS sequence"/>
</dbReference>
<protein>
    <submittedName>
        <fullName evidence="1">Uncharacterized protein</fullName>
    </submittedName>
</protein>
<dbReference type="AlphaFoldDB" id="A0AAJ0U0C9"/>
<evidence type="ECO:0000313" key="2">
    <source>
        <dbReference type="Proteomes" id="UP001296776"/>
    </source>
</evidence>
<organism evidence="1 2">
    <name type="scientific">Halochromatium glycolicum</name>
    <dbReference type="NCBI Taxonomy" id="85075"/>
    <lineage>
        <taxon>Bacteria</taxon>
        <taxon>Pseudomonadati</taxon>
        <taxon>Pseudomonadota</taxon>
        <taxon>Gammaproteobacteria</taxon>
        <taxon>Chromatiales</taxon>
        <taxon>Chromatiaceae</taxon>
        <taxon>Halochromatium</taxon>
    </lineage>
</organism>
<reference evidence="1" key="2">
    <citation type="journal article" date="2020" name="Microorganisms">
        <title>Osmotic Adaptation and Compatible Solute Biosynthesis of Phototrophic Bacteria as Revealed from Genome Analyses.</title>
        <authorList>
            <person name="Imhoff J.F."/>
            <person name="Rahn T."/>
            <person name="Kunzel S."/>
            <person name="Keller A."/>
            <person name="Neulinger S.C."/>
        </authorList>
    </citation>
    <scope>NUCLEOTIDE SEQUENCE</scope>
    <source>
        <strain evidence="1">DSM 11080</strain>
    </source>
</reference>
<accession>A0AAJ0U0C9</accession>
<name>A0AAJ0U0C9_9GAMM</name>